<dbReference type="InterPro" id="IPR011059">
    <property type="entry name" value="Metal-dep_hydrolase_composite"/>
</dbReference>
<organism evidence="1">
    <name type="scientific">marine metagenome</name>
    <dbReference type="NCBI Taxonomy" id="408172"/>
    <lineage>
        <taxon>unclassified sequences</taxon>
        <taxon>metagenomes</taxon>
        <taxon>ecological metagenomes</taxon>
    </lineage>
</organism>
<dbReference type="Gene3D" id="2.30.40.10">
    <property type="entry name" value="Urease, subunit C, domain 1"/>
    <property type="match status" value="1"/>
</dbReference>
<dbReference type="GO" id="GO:0019213">
    <property type="term" value="F:deacetylase activity"/>
    <property type="evidence" value="ECO:0007669"/>
    <property type="project" value="InterPro"/>
</dbReference>
<sequence>MNRGMKDMANLMSKFLALGLTFHEVIDATTWKPALVVGREDLGHLGEGTVADIAVFGIDEGPVGFVDVRNRRLDGAQRVIPELTIRAGWVAWDLNGLAAGPWDE</sequence>
<dbReference type="GO" id="GO:0016810">
    <property type="term" value="F:hydrolase activity, acting on carbon-nitrogen (but not peptide) bonds"/>
    <property type="evidence" value="ECO:0007669"/>
    <property type="project" value="InterPro"/>
</dbReference>
<proteinExistence type="predicted"/>
<dbReference type="InterPro" id="IPR020043">
    <property type="entry name" value="Deacetylase_Atu3266-like"/>
</dbReference>
<name>A0A382H2S0_9ZZZZ</name>
<evidence type="ECO:0000313" key="1">
    <source>
        <dbReference type="EMBL" id="SVB81415.1"/>
    </source>
</evidence>
<dbReference type="AlphaFoldDB" id="A0A382H2S0"/>
<dbReference type="Gene3D" id="3.20.20.140">
    <property type="entry name" value="Metal-dependent hydrolases"/>
    <property type="match status" value="1"/>
</dbReference>
<accession>A0A382H2S0</accession>
<dbReference type="EMBL" id="UINC01058770">
    <property type="protein sequence ID" value="SVB81415.1"/>
    <property type="molecule type" value="Genomic_DNA"/>
</dbReference>
<reference evidence="1" key="1">
    <citation type="submission" date="2018-05" db="EMBL/GenBank/DDBJ databases">
        <authorList>
            <person name="Lanie J.A."/>
            <person name="Ng W.-L."/>
            <person name="Kazmierczak K.M."/>
            <person name="Andrzejewski T.M."/>
            <person name="Davidsen T.M."/>
            <person name="Wayne K.J."/>
            <person name="Tettelin H."/>
            <person name="Glass J.I."/>
            <person name="Rusch D."/>
            <person name="Podicherti R."/>
            <person name="Tsui H.-C.T."/>
            <person name="Winkler M.E."/>
        </authorList>
    </citation>
    <scope>NUCLEOTIDE SEQUENCE</scope>
</reference>
<protein>
    <submittedName>
        <fullName evidence="1">Uncharacterized protein</fullName>
    </submittedName>
</protein>
<gene>
    <name evidence="1" type="ORF">METZ01_LOCUS234269</name>
</gene>
<dbReference type="SUPFAM" id="SSF51338">
    <property type="entry name" value="Composite domain of metallo-dependent hydrolases"/>
    <property type="match status" value="1"/>
</dbReference>
<dbReference type="PANTHER" id="PTHR42717:SF1">
    <property type="entry name" value="IMIDAZOLONEPROPIONASE AND RELATED AMIDOHYDROLASES"/>
    <property type="match status" value="1"/>
</dbReference>
<dbReference type="PANTHER" id="PTHR42717">
    <property type="entry name" value="DIHYDROOROTASE-RELATED"/>
    <property type="match status" value="1"/>
</dbReference>